<proteinExistence type="predicted"/>
<keyword evidence="1" id="KW-0472">Membrane</keyword>
<accession>A0AAD8NHJ5</accession>
<evidence type="ECO:0000256" key="1">
    <source>
        <dbReference type="SAM" id="Phobius"/>
    </source>
</evidence>
<dbReference type="PANTHER" id="PTHR31236:SF46">
    <property type="entry name" value="BURP DOMAIN-CONTAINING PROTEIN"/>
    <property type="match status" value="1"/>
</dbReference>
<evidence type="ECO:0000259" key="2">
    <source>
        <dbReference type="PROSITE" id="PS51277"/>
    </source>
</evidence>
<comment type="caution">
    <text evidence="3">The sequence shown here is derived from an EMBL/GenBank/DDBJ whole genome shotgun (WGS) entry which is preliminary data.</text>
</comment>
<sequence length="532" mass="56569">MREEAIACELAKAPKEIVVRSAFVWLKETIAHPVNLWAKKDKPQYCLVTFITKQLFTLSFYKLMEFVHILTFLSFAVVVSYATVAPETYWKSVLPNTPMPKAVTELLPNDKSTDVHVGVGKGSVSVHAPGTNVGVGKGDGVSVHAPGTNVGVGKGGGVSVHAPGTNVGVGKGGGVSVHAPGTNVGDGKGGDVFVHAPGTNVGVGKGGVSVHAPGTNVGVGKGGVSVHAPGTNVGVGKGGVSVHAPGTNVGVGKGGHVSVHAPKSNSHPDGDCEKIYVGKGGVVVRCHDKKKHGHVEVSPFSYKYAATDDQLKDDPNVALFFLEKEMHQGNTMNLHFTKSTSPSSTFLPRKVADTIPFSSKKLPELYTSFSIKPNTIESESVKKTINECEDKGVEGEKKYCATSLEAMVDFSTSELGTKVKAISTEVNTRNRTPLQKYTVEEAKKLASDRAVVCHKQKYPYAVFYCHKTTTTKAYVVSLLGEDGTKAKAIAVCHTDTAKWNPKHLAFRVLDIKPGTTPVCHFLPEDHVVWVPY</sequence>
<feature type="transmembrane region" description="Helical" evidence="1">
    <location>
        <begin position="63"/>
        <end position="84"/>
    </location>
</feature>
<dbReference type="InterPro" id="IPR004873">
    <property type="entry name" value="BURP_dom"/>
</dbReference>
<dbReference type="Pfam" id="PF03181">
    <property type="entry name" value="BURP"/>
    <property type="match status" value="1"/>
</dbReference>
<reference evidence="3" key="1">
    <citation type="journal article" date="2023" name="bioRxiv">
        <title>Improved chromosome-level genome assembly for marigold (Tagetes erecta).</title>
        <authorList>
            <person name="Jiang F."/>
            <person name="Yuan L."/>
            <person name="Wang S."/>
            <person name="Wang H."/>
            <person name="Xu D."/>
            <person name="Wang A."/>
            <person name="Fan W."/>
        </authorList>
    </citation>
    <scope>NUCLEOTIDE SEQUENCE</scope>
    <source>
        <strain evidence="3">WSJ</strain>
        <tissue evidence="3">Leaf</tissue>
    </source>
</reference>
<dbReference type="PANTHER" id="PTHR31236">
    <property type="entry name" value="BURP DOMAIN PROTEIN USPL1-LIKE"/>
    <property type="match status" value="1"/>
</dbReference>
<feature type="domain" description="BURP" evidence="2">
    <location>
        <begin position="320"/>
        <end position="532"/>
    </location>
</feature>
<keyword evidence="1" id="KW-0812">Transmembrane</keyword>
<evidence type="ECO:0000313" key="4">
    <source>
        <dbReference type="Proteomes" id="UP001229421"/>
    </source>
</evidence>
<dbReference type="SMART" id="SM01045">
    <property type="entry name" value="BURP"/>
    <property type="match status" value="1"/>
</dbReference>
<dbReference type="Proteomes" id="UP001229421">
    <property type="component" value="Unassembled WGS sequence"/>
</dbReference>
<dbReference type="PROSITE" id="PS51277">
    <property type="entry name" value="BURP"/>
    <property type="match status" value="1"/>
</dbReference>
<dbReference type="AlphaFoldDB" id="A0AAD8NHJ5"/>
<protein>
    <recommendedName>
        <fullName evidence="2">BURP domain-containing protein</fullName>
    </recommendedName>
</protein>
<name>A0AAD8NHJ5_TARER</name>
<evidence type="ECO:0000313" key="3">
    <source>
        <dbReference type="EMBL" id="KAK1408183.1"/>
    </source>
</evidence>
<dbReference type="InterPro" id="IPR044816">
    <property type="entry name" value="BURP"/>
</dbReference>
<gene>
    <name evidence="3" type="ORF">QVD17_39818</name>
</gene>
<organism evidence="3 4">
    <name type="scientific">Tagetes erecta</name>
    <name type="common">African marigold</name>
    <dbReference type="NCBI Taxonomy" id="13708"/>
    <lineage>
        <taxon>Eukaryota</taxon>
        <taxon>Viridiplantae</taxon>
        <taxon>Streptophyta</taxon>
        <taxon>Embryophyta</taxon>
        <taxon>Tracheophyta</taxon>
        <taxon>Spermatophyta</taxon>
        <taxon>Magnoliopsida</taxon>
        <taxon>eudicotyledons</taxon>
        <taxon>Gunneridae</taxon>
        <taxon>Pentapetalae</taxon>
        <taxon>asterids</taxon>
        <taxon>campanulids</taxon>
        <taxon>Asterales</taxon>
        <taxon>Asteraceae</taxon>
        <taxon>Asteroideae</taxon>
        <taxon>Heliantheae alliance</taxon>
        <taxon>Tageteae</taxon>
        <taxon>Tagetes</taxon>
    </lineage>
</organism>
<keyword evidence="4" id="KW-1185">Reference proteome</keyword>
<dbReference type="EMBL" id="JAUHHV010000011">
    <property type="protein sequence ID" value="KAK1408183.1"/>
    <property type="molecule type" value="Genomic_DNA"/>
</dbReference>
<keyword evidence="1" id="KW-1133">Transmembrane helix</keyword>